<gene>
    <name evidence="9" type="ORF">BM524_21155</name>
</gene>
<dbReference type="GO" id="GO:0089702">
    <property type="term" value="F:undecaprenyl-phosphate glucose phosphotransferase activity"/>
    <property type="evidence" value="ECO:0007669"/>
    <property type="project" value="TreeGrafter"/>
</dbReference>
<feature type="transmembrane region" description="Helical" evidence="7">
    <location>
        <begin position="45"/>
        <end position="66"/>
    </location>
</feature>
<proteinExistence type="inferred from homology"/>
<accession>A0AAC9JFX8</accession>
<evidence type="ECO:0000256" key="4">
    <source>
        <dbReference type="ARBA" id="ARBA00022692"/>
    </source>
</evidence>
<comment type="similarity">
    <text evidence="2">Belongs to the bacterial sugar transferase family.</text>
</comment>
<dbReference type="Pfam" id="PF02397">
    <property type="entry name" value="Bac_transf"/>
    <property type="match status" value="1"/>
</dbReference>
<evidence type="ECO:0000256" key="5">
    <source>
        <dbReference type="ARBA" id="ARBA00022989"/>
    </source>
</evidence>
<evidence type="ECO:0000256" key="7">
    <source>
        <dbReference type="SAM" id="Phobius"/>
    </source>
</evidence>
<dbReference type="EMBL" id="CP018025">
    <property type="protein sequence ID" value="APD92412.1"/>
    <property type="molecule type" value="Genomic_DNA"/>
</dbReference>
<dbReference type="NCBIfam" id="TIGR03025">
    <property type="entry name" value="EPS_sugtrans"/>
    <property type="match status" value="1"/>
</dbReference>
<dbReference type="PANTHER" id="PTHR30576:SF21">
    <property type="entry name" value="UDP-GLUCOSE:UNDECAPRENYL-PHOSPHATE GLUCOSE-1-PHOSPHATE TRANSFERASE"/>
    <property type="match status" value="1"/>
</dbReference>
<sequence>MRNTSSTLKKSALFFFFDALSFCSAFLFAEKISSYFDWHTFTSDALILNITPMLLVMSVSHLAVGLHESKLRENARGVFRRCVLSMGLVFLAYQVLTAFFGLHTHNITTVLALLGASALQAYWRHWAISQGHLYLTRQKILILGAGERAAFLPNRMRRDLDRKHLSIKGFLPVENLSQKVRDNEHVITLNDGESIAERLAFLDEKEAIDVVVLALDKNEELPVLALLDMKMKGVEIVELEDFVEAELGQLAVEHMRPEWLLKSSGFNLNRTFFNKCNYIVNASLAFIMLLAVWPFMLAAIVAIYLDDGRRDKAGFLYRQVRIGEGNKPFEIIKFRSMGKDAEKNGAQWASTNDIRVTRVGNILRKYRIDELPQLINVIRGDMYFVGPRPERPQFVSELEKEIPFYAYRHCVKPGLTGWAQINYPYGASGKDSLEKLKFDLYYIKHHSFLLDVYVLIRTVEIVLFGKGR</sequence>
<dbReference type="RefSeq" id="WP_071961032.1">
    <property type="nucleotide sequence ID" value="NZ_CP018025.1"/>
</dbReference>
<feature type="transmembrane region" description="Helical" evidence="7">
    <location>
        <begin position="78"/>
        <end position="100"/>
    </location>
</feature>
<reference evidence="9 10" key="1">
    <citation type="submission" date="2016-11" db="EMBL/GenBank/DDBJ databases">
        <title>Networking in microbes: conjugative elements and plasmids in the genus Alteromonas.</title>
        <authorList>
            <person name="Lopez-Perez M."/>
            <person name="Ramon-Marco N."/>
            <person name="Rodriguez-Valera F."/>
        </authorList>
    </citation>
    <scope>NUCLEOTIDE SEQUENCE [LARGE SCALE GENOMIC DNA]</scope>
    <source>
        <strain evidence="9 10">CP48</strain>
        <plasmid evidence="10">pamcp48-600</plasmid>
    </source>
</reference>
<dbReference type="InterPro" id="IPR017475">
    <property type="entry name" value="EPS_sugar_tfrase"/>
</dbReference>
<evidence type="ECO:0000259" key="8">
    <source>
        <dbReference type="Pfam" id="PF02397"/>
    </source>
</evidence>
<evidence type="ECO:0000313" key="9">
    <source>
        <dbReference type="EMBL" id="APD92412.1"/>
    </source>
</evidence>
<dbReference type="GO" id="GO:0009242">
    <property type="term" value="P:colanic acid biosynthetic process"/>
    <property type="evidence" value="ECO:0007669"/>
    <property type="project" value="TreeGrafter"/>
</dbReference>
<name>A0AAC9JFX8_9ALTE</name>
<feature type="transmembrane region" description="Helical" evidence="7">
    <location>
        <begin position="106"/>
        <end position="123"/>
    </location>
</feature>
<comment type="subcellular location">
    <subcellularLocation>
        <location evidence="1">Membrane</location>
        <topology evidence="1">Multi-pass membrane protein</topology>
    </subcellularLocation>
</comment>
<keyword evidence="5 7" id="KW-1133">Transmembrane helix</keyword>
<dbReference type="AlphaFoldDB" id="A0AAC9JFX8"/>
<dbReference type="InterPro" id="IPR017464">
    <property type="entry name" value="Sugar_tfrase_EpsB_2"/>
</dbReference>
<dbReference type="Proteomes" id="UP000182101">
    <property type="component" value="Plasmid pAMCP48-600"/>
</dbReference>
<dbReference type="GO" id="GO:0016020">
    <property type="term" value="C:membrane"/>
    <property type="evidence" value="ECO:0007669"/>
    <property type="project" value="UniProtKB-SubCell"/>
</dbReference>
<organism evidence="9 10">
    <name type="scientific">Alteromonas mediterranea</name>
    <dbReference type="NCBI Taxonomy" id="314275"/>
    <lineage>
        <taxon>Bacteria</taxon>
        <taxon>Pseudomonadati</taxon>
        <taxon>Pseudomonadota</taxon>
        <taxon>Gammaproteobacteria</taxon>
        <taxon>Alteromonadales</taxon>
        <taxon>Alteromonadaceae</taxon>
        <taxon>Alteromonas/Salinimonas group</taxon>
        <taxon>Alteromonas</taxon>
    </lineage>
</organism>
<feature type="transmembrane region" description="Helical" evidence="7">
    <location>
        <begin position="278"/>
        <end position="305"/>
    </location>
</feature>
<feature type="domain" description="Bacterial sugar transferase" evidence="8">
    <location>
        <begin position="280"/>
        <end position="463"/>
    </location>
</feature>
<evidence type="ECO:0000256" key="3">
    <source>
        <dbReference type="ARBA" id="ARBA00022679"/>
    </source>
</evidence>
<geneLocation type="plasmid" evidence="10">
    <name>pamcp48-600</name>
</geneLocation>
<dbReference type="NCBIfam" id="TIGR03013">
    <property type="entry name" value="EpsB_2"/>
    <property type="match status" value="1"/>
</dbReference>
<evidence type="ECO:0000256" key="2">
    <source>
        <dbReference type="ARBA" id="ARBA00006464"/>
    </source>
</evidence>
<evidence type="ECO:0000256" key="1">
    <source>
        <dbReference type="ARBA" id="ARBA00004141"/>
    </source>
</evidence>
<evidence type="ECO:0000256" key="6">
    <source>
        <dbReference type="ARBA" id="ARBA00023136"/>
    </source>
</evidence>
<evidence type="ECO:0000313" key="10">
    <source>
        <dbReference type="Proteomes" id="UP000182101"/>
    </source>
</evidence>
<keyword evidence="3" id="KW-0808">Transferase</keyword>
<dbReference type="PANTHER" id="PTHR30576">
    <property type="entry name" value="COLANIC BIOSYNTHESIS UDP-GLUCOSE LIPID CARRIER TRANSFERASE"/>
    <property type="match status" value="1"/>
</dbReference>
<protein>
    <recommendedName>
        <fullName evidence="8">Bacterial sugar transferase domain-containing protein</fullName>
    </recommendedName>
</protein>
<keyword evidence="6 7" id="KW-0472">Membrane</keyword>
<keyword evidence="9" id="KW-0614">Plasmid</keyword>
<dbReference type="InterPro" id="IPR003362">
    <property type="entry name" value="Bact_transf"/>
</dbReference>
<keyword evidence="4 7" id="KW-0812">Transmembrane</keyword>